<dbReference type="Proteomes" id="UP000195437">
    <property type="component" value="Chromosome"/>
</dbReference>
<dbReference type="Pfam" id="PF12833">
    <property type="entry name" value="HTH_18"/>
    <property type="match status" value="1"/>
</dbReference>
<evidence type="ECO:0000313" key="5">
    <source>
        <dbReference type="EMBL" id="ARU62951.1"/>
    </source>
</evidence>
<dbReference type="RefSeq" id="WP_087458301.1">
    <property type="nucleotide sequence ID" value="NZ_CP021434.1"/>
</dbReference>
<dbReference type="PANTHER" id="PTHR46796:SF6">
    <property type="entry name" value="ARAC SUBFAMILY"/>
    <property type="match status" value="1"/>
</dbReference>
<dbReference type="InterPro" id="IPR009057">
    <property type="entry name" value="Homeodomain-like_sf"/>
</dbReference>
<keyword evidence="6" id="KW-1185">Reference proteome</keyword>
<feature type="domain" description="HTH araC/xylS-type" evidence="4">
    <location>
        <begin position="175"/>
        <end position="273"/>
    </location>
</feature>
<dbReference type="KEGG" id="tum:CBW65_19660"/>
<dbReference type="PROSITE" id="PS01124">
    <property type="entry name" value="HTH_ARAC_FAMILY_2"/>
    <property type="match status" value="1"/>
</dbReference>
<dbReference type="EMBL" id="CP021434">
    <property type="protein sequence ID" value="ARU62951.1"/>
    <property type="molecule type" value="Genomic_DNA"/>
</dbReference>
<dbReference type="SUPFAM" id="SSF46689">
    <property type="entry name" value="Homeodomain-like"/>
    <property type="match status" value="2"/>
</dbReference>
<dbReference type="InterPro" id="IPR020449">
    <property type="entry name" value="Tscrpt_reg_AraC-type_HTH"/>
</dbReference>
<reference evidence="6" key="1">
    <citation type="submission" date="2017-05" db="EMBL/GenBank/DDBJ databases">
        <authorList>
            <person name="Sung H."/>
        </authorList>
    </citation>
    <scope>NUCLEOTIDE SEQUENCE [LARGE SCALE GENOMIC DNA]</scope>
    <source>
        <strain evidence="6">AR23208</strain>
    </source>
</reference>
<evidence type="ECO:0000256" key="2">
    <source>
        <dbReference type="ARBA" id="ARBA00023125"/>
    </source>
</evidence>
<organism evidence="5 6">
    <name type="scientific">Tumebacillus avium</name>
    <dbReference type="NCBI Taxonomy" id="1903704"/>
    <lineage>
        <taxon>Bacteria</taxon>
        <taxon>Bacillati</taxon>
        <taxon>Bacillota</taxon>
        <taxon>Bacilli</taxon>
        <taxon>Bacillales</taxon>
        <taxon>Alicyclobacillaceae</taxon>
        <taxon>Tumebacillus</taxon>
    </lineage>
</organism>
<dbReference type="SMART" id="SM00342">
    <property type="entry name" value="HTH_ARAC"/>
    <property type="match status" value="1"/>
</dbReference>
<dbReference type="GO" id="GO:0043565">
    <property type="term" value="F:sequence-specific DNA binding"/>
    <property type="evidence" value="ECO:0007669"/>
    <property type="project" value="InterPro"/>
</dbReference>
<evidence type="ECO:0000256" key="3">
    <source>
        <dbReference type="ARBA" id="ARBA00023163"/>
    </source>
</evidence>
<dbReference type="InterPro" id="IPR018060">
    <property type="entry name" value="HTH_AraC"/>
</dbReference>
<sequence>MPYLKFELPNSKIRILHLDPMGSDVLHTHQDEYQISIPLVGNPYCEMNHTKVVHLSQHQRLVTMPETTHRHFTQEQPAKILLLDVKAKFLQKVLRDRLHCEPGTIEFATVGVGSSDGFRKIAEALLRQSMFGGTDAAQLAEWELELVNLLLSLHPGSHHSQWLSSVPGEMHPALQKALEYIHDTYAEELCLDYLAEISGISKFHLIRLFRETIGQTPSHYINEVRLTRAVEMLTATDREVTDVALDAGFGSLSTFHRAFKKKYGVSAGQYRKIR</sequence>
<evidence type="ECO:0000256" key="1">
    <source>
        <dbReference type="ARBA" id="ARBA00023015"/>
    </source>
</evidence>
<protein>
    <recommendedName>
        <fullName evidence="4">HTH araC/xylS-type domain-containing protein</fullName>
    </recommendedName>
</protein>
<dbReference type="AlphaFoldDB" id="A0A1Y0IR05"/>
<dbReference type="InterPro" id="IPR050204">
    <property type="entry name" value="AraC_XylS_family_regulators"/>
</dbReference>
<dbReference type="InterPro" id="IPR018062">
    <property type="entry name" value="HTH_AraC-typ_CS"/>
</dbReference>
<dbReference type="PROSITE" id="PS00041">
    <property type="entry name" value="HTH_ARAC_FAMILY_1"/>
    <property type="match status" value="1"/>
</dbReference>
<accession>A0A1Y0IR05</accession>
<keyword evidence="1" id="KW-0805">Transcription regulation</keyword>
<name>A0A1Y0IR05_9BACL</name>
<keyword evidence="2" id="KW-0238">DNA-binding</keyword>
<dbReference type="Gene3D" id="1.10.10.60">
    <property type="entry name" value="Homeodomain-like"/>
    <property type="match status" value="2"/>
</dbReference>
<dbReference type="PANTHER" id="PTHR46796">
    <property type="entry name" value="HTH-TYPE TRANSCRIPTIONAL ACTIVATOR RHAS-RELATED"/>
    <property type="match status" value="1"/>
</dbReference>
<keyword evidence="3" id="KW-0804">Transcription</keyword>
<dbReference type="GO" id="GO:0003700">
    <property type="term" value="F:DNA-binding transcription factor activity"/>
    <property type="evidence" value="ECO:0007669"/>
    <property type="project" value="InterPro"/>
</dbReference>
<evidence type="ECO:0000259" key="4">
    <source>
        <dbReference type="PROSITE" id="PS01124"/>
    </source>
</evidence>
<proteinExistence type="predicted"/>
<evidence type="ECO:0000313" key="6">
    <source>
        <dbReference type="Proteomes" id="UP000195437"/>
    </source>
</evidence>
<gene>
    <name evidence="5" type="ORF">CBW65_19660</name>
</gene>
<dbReference type="PRINTS" id="PR00032">
    <property type="entry name" value="HTHARAC"/>
</dbReference>
<dbReference type="OrthoDB" id="9802228at2"/>